<feature type="domain" description="Thioester reductase (TE)" evidence="2">
    <location>
        <begin position="17"/>
        <end position="82"/>
    </location>
</feature>
<evidence type="ECO:0000313" key="3">
    <source>
        <dbReference type="EMBL" id="KAK9929889.1"/>
    </source>
</evidence>
<reference evidence="3 4" key="1">
    <citation type="journal article" date="2023" name="G3 (Bethesda)">
        <title>A chromosome-length genome assembly and annotation of blackberry (Rubus argutus, cv. 'Hillquist').</title>
        <authorList>
            <person name="Bruna T."/>
            <person name="Aryal R."/>
            <person name="Dudchenko O."/>
            <person name="Sargent D.J."/>
            <person name="Mead D."/>
            <person name="Buti M."/>
            <person name="Cavallini A."/>
            <person name="Hytonen T."/>
            <person name="Andres J."/>
            <person name="Pham M."/>
            <person name="Weisz D."/>
            <person name="Mascagni F."/>
            <person name="Usai G."/>
            <person name="Natali L."/>
            <person name="Bassil N."/>
            <person name="Fernandez G.E."/>
            <person name="Lomsadze A."/>
            <person name="Armour M."/>
            <person name="Olukolu B."/>
            <person name="Poorten T."/>
            <person name="Britton C."/>
            <person name="Davik J."/>
            <person name="Ashrafi H."/>
            <person name="Aiden E.L."/>
            <person name="Borodovsky M."/>
            <person name="Worthington M."/>
        </authorList>
    </citation>
    <scope>NUCLEOTIDE SEQUENCE [LARGE SCALE GENOMIC DNA]</scope>
    <source>
        <strain evidence="3">PI 553951</strain>
    </source>
</reference>
<dbReference type="GO" id="GO:0010345">
    <property type="term" value="P:suberin biosynthetic process"/>
    <property type="evidence" value="ECO:0007669"/>
    <property type="project" value="TreeGrafter"/>
</dbReference>
<evidence type="ECO:0000259" key="2">
    <source>
        <dbReference type="Pfam" id="PF07993"/>
    </source>
</evidence>
<dbReference type="Pfam" id="PF07993">
    <property type="entry name" value="NAD_binding_4"/>
    <property type="match status" value="2"/>
</dbReference>
<accession>A0AAW1WZH3</accession>
<evidence type="ECO:0000313" key="4">
    <source>
        <dbReference type="Proteomes" id="UP001457282"/>
    </source>
</evidence>
<name>A0AAW1WZH3_RUBAR</name>
<keyword evidence="4" id="KW-1185">Reference proteome</keyword>
<keyword evidence="1" id="KW-0443">Lipid metabolism</keyword>
<comment type="similarity">
    <text evidence="1">Belongs to the fatty acyl-CoA reductase family.</text>
</comment>
<dbReference type="AlphaFoldDB" id="A0AAW1WZH3"/>
<keyword evidence="1" id="KW-0521">NADP</keyword>
<organism evidence="3 4">
    <name type="scientific">Rubus argutus</name>
    <name type="common">Southern blackberry</name>
    <dbReference type="NCBI Taxonomy" id="59490"/>
    <lineage>
        <taxon>Eukaryota</taxon>
        <taxon>Viridiplantae</taxon>
        <taxon>Streptophyta</taxon>
        <taxon>Embryophyta</taxon>
        <taxon>Tracheophyta</taxon>
        <taxon>Spermatophyta</taxon>
        <taxon>Magnoliopsida</taxon>
        <taxon>eudicotyledons</taxon>
        <taxon>Gunneridae</taxon>
        <taxon>Pentapetalae</taxon>
        <taxon>rosids</taxon>
        <taxon>fabids</taxon>
        <taxon>Rosales</taxon>
        <taxon>Rosaceae</taxon>
        <taxon>Rosoideae</taxon>
        <taxon>Rosoideae incertae sedis</taxon>
        <taxon>Rubus</taxon>
    </lineage>
</organism>
<dbReference type="PANTHER" id="PTHR11011">
    <property type="entry name" value="MALE STERILITY PROTEIN 2-RELATED"/>
    <property type="match status" value="1"/>
</dbReference>
<dbReference type="InterPro" id="IPR013120">
    <property type="entry name" value="FAR_NAD-bd"/>
</dbReference>
<dbReference type="Gene3D" id="3.40.50.720">
    <property type="entry name" value="NAD(P)-binding Rossmann-like Domain"/>
    <property type="match status" value="1"/>
</dbReference>
<dbReference type="EC" id="1.2.1.84" evidence="1"/>
<proteinExistence type="inferred from homology"/>
<dbReference type="GO" id="GO:0102965">
    <property type="term" value="F:alcohol-forming long-chain fatty acyl-CoA reductase activity"/>
    <property type="evidence" value="ECO:0007669"/>
    <property type="project" value="UniProtKB-EC"/>
</dbReference>
<keyword evidence="1" id="KW-0560">Oxidoreductase</keyword>
<dbReference type="GO" id="GO:0035336">
    <property type="term" value="P:long-chain fatty-acyl-CoA metabolic process"/>
    <property type="evidence" value="ECO:0007669"/>
    <property type="project" value="TreeGrafter"/>
</dbReference>
<comment type="caution">
    <text evidence="3">The sequence shown here is derived from an EMBL/GenBank/DDBJ whole genome shotgun (WGS) entry which is preliminary data.</text>
</comment>
<dbReference type="EMBL" id="JBEDUW010000005">
    <property type="protein sequence ID" value="KAK9929889.1"/>
    <property type="molecule type" value="Genomic_DNA"/>
</dbReference>
<dbReference type="InterPro" id="IPR026055">
    <property type="entry name" value="FAR"/>
</dbReference>
<dbReference type="GO" id="GO:0080019">
    <property type="term" value="F:alcohol-forming very long-chain fatty acyl-CoA reductase activity"/>
    <property type="evidence" value="ECO:0007669"/>
    <property type="project" value="InterPro"/>
</dbReference>
<comment type="catalytic activity">
    <reaction evidence="1">
        <text>a long-chain fatty acyl-CoA + 2 NADPH + 2 H(+) = a long-chain primary fatty alcohol + 2 NADP(+) + CoA</text>
        <dbReference type="Rhea" id="RHEA:52716"/>
        <dbReference type="ChEBI" id="CHEBI:15378"/>
        <dbReference type="ChEBI" id="CHEBI:57287"/>
        <dbReference type="ChEBI" id="CHEBI:57783"/>
        <dbReference type="ChEBI" id="CHEBI:58349"/>
        <dbReference type="ChEBI" id="CHEBI:77396"/>
        <dbReference type="ChEBI" id="CHEBI:83139"/>
        <dbReference type="EC" id="1.2.1.84"/>
    </reaction>
</comment>
<dbReference type="InterPro" id="IPR036291">
    <property type="entry name" value="NAD(P)-bd_dom_sf"/>
</dbReference>
<dbReference type="SUPFAM" id="SSF51735">
    <property type="entry name" value="NAD(P)-binding Rossmann-fold domains"/>
    <property type="match status" value="1"/>
</dbReference>
<comment type="function">
    <text evidence="1">Catalyzes the reduction of fatty acyl-CoA to fatty alcohols.</text>
</comment>
<dbReference type="Proteomes" id="UP001457282">
    <property type="component" value="Unassembled WGS sequence"/>
</dbReference>
<protein>
    <recommendedName>
        <fullName evidence="1">Fatty acyl-CoA reductase</fullName>
        <ecNumber evidence="1">1.2.1.84</ecNumber>
    </recommendedName>
</protein>
<feature type="domain" description="Thioester reductase (TE)" evidence="2">
    <location>
        <begin position="90"/>
        <end position="132"/>
    </location>
</feature>
<dbReference type="PANTHER" id="PTHR11011:SF84">
    <property type="entry name" value="ACYL-COA REDUCTASE-LIKE PROTEIN, PUTATIVE-RELATED"/>
    <property type="match status" value="1"/>
</dbReference>
<gene>
    <name evidence="3" type="ORF">M0R45_026962</name>
</gene>
<keyword evidence="1" id="KW-0444">Lipid biosynthesis</keyword>
<evidence type="ECO:0000256" key="1">
    <source>
        <dbReference type="RuleBase" id="RU363097"/>
    </source>
</evidence>
<sequence>MELKNIQGCLENKTIFVTGATGLLGMVFVEKILRVQPNVEKLYLLIRASDANTATHRMHNEITRKELFKDLKEKWGADFDSFILEKIPPSINFDERYDVALDVNTFGVLHVLSFAQKCLKLEILVHISTAYV</sequence>